<dbReference type="Proteomes" id="UP001153050">
    <property type="component" value="Unassembled WGS sequence"/>
</dbReference>
<evidence type="ECO:0000313" key="3">
    <source>
        <dbReference type="Proteomes" id="UP001153050"/>
    </source>
</evidence>
<comment type="caution">
    <text evidence="2">The sequence shown here is derived from an EMBL/GenBank/DDBJ whole genome shotgun (WGS) entry which is preliminary data.</text>
</comment>
<keyword evidence="1" id="KW-1133">Transmembrane helix</keyword>
<evidence type="ECO:0000256" key="1">
    <source>
        <dbReference type="SAM" id="Phobius"/>
    </source>
</evidence>
<feature type="transmembrane region" description="Helical" evidence="1">
    <location>
        <begin position="57"/>
        <end position="77"/>
    </location>
</feature>
<keyword evidence="1" id="KW-0472">Membrane</keyword>
<keyword evidence="3" id="KW-1185">Reference proteome</keyword>
<name>A0ABM9DHG2_9HYPH</name>
<evidence type="ECO:0000313" key="2">
    <source>
        <dbReference type="EMBL" id="CAH2395960.1"/>
    </source>
</evidence>
<organism evidence="2 3">
    <name type="scientific">Mesorhizobium escarrei</name>
    <dbReference type="NCBI Taxonomy" id="666018"/>
    <lineage>
        <taxon>Bacteria</taxon>
        <taxon>Pseudomonadati</taxon>
        <taxon>Pseudomonadota</taxon>
        <taxon>Alphaproteobacteria</taxon>
        <taxon>Hyphomicrobiales</taxon>
        <taxon>Phyllobacteriaceae</taxon>
        <taxon>Mesorhizobium</taxon>
    </lineage>
</organism>
<keyword evidence="1" id="KW-0812">Transmembrane</keyword>
<dbReference type="EMBL" id="CAKXZT010000032">
    <property type="protein sequence ID" value="CAH2395960.1"/>
    <property type="molecule type" value="Genomic_DNA"/>
</dbReference>
<sequence length="80" mass="9624">MLWPYYAYTFRFDPEQPLQDFVDKNPSETMDVMHRALALRIKTDMANNWRIIQRLRMALQLALFLLLLELLAWLLAITRV</sequence>
<accession>A0ABM9DHG2</accession>
<reference evidence="2 3" key="1">
    <citation type="submission" date="2022-03" db="EMBL/GenBank/DDBJ databases">
        <authorList>
            <person name="Brunel B."/>
        </authorList>
    </citation>
    <scope>NUCLEOTIDE SEQUENCE [LARGE SCALE GENOMIC DNA]</scope>
    <source>
        <strain evidence="2">STM5069sample</strain>
    </source>
</reference>
<gene>
    <name evidence="2" type="ORF">MES5069_1270035</name>
</gene>
<proteinExistence type="predicted"/>
<protein>
    <submittedName>
        <fullName evidence="2">Uncharacterized protein</fullName>
    </submittedName>
</protein>